<protein>
    <submittedName>
        <fullName evidence="2">Uncharacterized protein</fullName>
    </submittedName>
</protein>
<sequence>MDSENVVPYKQEGIPKPMRIEAPVPVRYHNIAVQSLKTHAASMNKDVGFLSLLNGSVGKDSGKDESSPAAVDGKSTPIGESQSTTPLPHVDGAMEGGEEFALADGPYTEQEQGTSQNPHPNLNPIPEDANATLKARLQTYGTLRPASPDTLIALTEPFLLDWCFDQSKYDRLASMCDKV</sequence>
<dbReference type="Proteomes" id="UP001437256">
    <property type="component" value="Unassembled WGS sequence"/>
</dbReference>
<accession>A0ABR3AAQ7</accession>
<feature type="region of interest" description="Disordered" evidence="1">
    <location>
        <begin position="58"/>
        <end position="126"/>
    </location>
</feature>
<evidence type="ECO:0000256" key="1">
    <source>
        <dbReference type="SAM" id="MobiDB-lite"/>
    </source>
</evidence>
<evidence type="ECO:0000313" key="2">
    <source>
        <dbReference type="EMBL" id="KAL0070585.1"/>
    </source>
</evidence>
<feature type="compositionally biased region" description="Polar residues" evidence="1">
    <location>
        <begin position="109"/>
        <end position="120"/>
    </location>
</feature>
<keyword evidence="3" id="KW-1185">Reference proteome</keyword>
<reference evidence="2 3" key="1">
    <citation type="submission" date="2024-05" db="EMBL/GenBank/DDBJ databases">
        <title>A draft genome resource for the thread blight pathogen Marasmius tenuissimus strain MS-2.</title>
        <authorList>
            <person name="Yulfo-Soto G.E."/>
            <person name="Baruah I.K."/>
            <person name="Amoako-Attah I."/>
            <person name="Bukari Y."/>
            <person name="Meinhardt L.W."/>
            <person name="Bailey B.A."/>
            <person name="Cohen S.P."/>
        </authorList>
    </citation>
    <scope>NUCLEOTIDE SEQUENCE [LARGE SCALE GENOMIC DNA]</scope>
    <source>
        <strain evidence="2 3">MS-2</strain>
    </source>
</reference>
<gene>
    <name evidence="2" type="ORF">AAF712_002424</name>
</gene>
<name>A0ABR3AAQ7_9AGAR</name>
<evidence type="ECO:0000313" key="3">
    <source>
        <dbReference type="Proteomes" id="UP001437256"/>
    </source>
</evidence>
<organism evidence="2 3">
    <name type="scientific">Marasmius tenuissimus</name>
    <dbReference type="NCBI Taxonomy" id="585030"/>
    <lineage>
        <taxon>Eukaryota</taxon>
        <taxon>Fungi</taxon>
        <taxon>Dikarya</taxon>
        <taxon>Basidiomycota</taxon>
        <taxon>Agaricomycotina</taxon>
        <taxon>Agaricomycetes</taxon>
        <taxon>Agaricomycetidae</taxon>
        <taxon>Agaricales</taxon>
        <taxon>Marasmiineae</taxon>
        <taxon>Marasmiaceae</taxon>
        <taxon>Marasmius</taxon>
    </lineage>
</organism>
<dbReference type="EMBL" id="JBBXMP010000006">
    <property type="protein sequence ID" value="KAL0070585.1"/>
    <property type="molecule type" value="Genomic_DNA"/>
</dbReference>
<comment type="caution">
    <text evidence="2">The sequence shown here is derived from an EMBL/GenBank/DDBJ whole genome shotgun (WGS) entry which is preliminary data.</text>
</comment>
<proteinExistence type="predicted"/>